<evidence type="ECO:0000313" key="1">
    <source>
        <dbReference type="EMBL" id="MBX43669.1"/>
    </source>
</evidence>
<accession>A0A2P2NMH1</accession>
<name>A0A2P2NMH1_RHIMU</name>
<dbReference type="AlphaFoldDB" id="A0A2P2NMH1"/>
<protein>
    <submittedName>
        <fullName evidence="1">Uncharacterized protein</fullName>
    </submittedName>
</protein>
<dbReference type="EMBL" id="GGEC01063185">
    <property type="protein sequence ID" value="MBX43669.1"/>
    <property type="molecule type" value="Transcribed_RNA"/>
</dbReference>
<sequence length="36" mass="4011">MGPPIQNGVNLLSHKGLLFKNETAKMQVKQTRSNDD</sequence>
<organism evidence="1">
    <name type="scientific">Rhizophora mucronata</name>
    <name type="common">Asiatic mangrove</name>
    <dbReference type="NCBI Taxonomy" id="61149"/>
    <lineage>
        <taxon>Eukaryota</taxon>
        <taxon>Viridiplantae</taxon>
        <taxon>Streptophyta</taxon>
        <taxon>Embryophyta</taxon>
        <taxon>Tracheophyta</taxon>
        <taxon>Spermatophyta</taxon>
        <taxon>Magnoliopsida</taxon>
        <taxon>eudicotyledons</taxon>
        <taxon>Gunneridae</taxon>
        <taxon>Pentapetalae</taxon>
        <taxon>rosids</taxon>
        <taxon>fabids</taxon>
        <taxon>Malpighiales</taxon>
        <taxon>Rhizophoraceae</taxon>
        <taxon>Rhizophora</taxon>
    </lineage>
</organism>
<proteinExistence type="predicted"/>
<reference evidence="1" key="1">
    <citation type="submission" date="2018-02" db="EMBL/GenBank/DDBJ databases">
        <title>Rhizophora mucronata_Transcriptome.</title>
        <authorList>
            <person name="Meera S.P."/>
            <person name="Sreeshan A."/>
            <person name="Augustine A."/>
        </authorList>
    </citation>
    <scope>NUCLEOTIDE SEQUENCE</scope>
    <source>
        <tissue evidence="1">Leaf</tissue>
    </source>
</reference>